<name>T0FC62_9LEPT</name>
<dbReference type="AlphaFoldDB" id="T0FC62"/>
<proteinExistence type="predicted"/>
<accession>T0FC62</accession>
<reference evidence="2" key="1">
    <citation type="submission" date="2013-05" db="EMBL/GenBank/DDBJ databases">
        <authorList>
            <person name="Harkins D.M."/>
            <person name="Durkin A.S."/>
            <person name="Brinkac L.M."/>
            <person name="Haft D.H."/>
            <person name="Selengut J.D."/>
            <person name="Sanka R."/>
            <person name="DePew J."/>
            <person name="Purushe J."/>
            <person name="Hartskeerl R.A."/>
            <person name="Ahmed A."/>
            <person name="van der Linden H."/>
            <person name="Goris M.G.A."/>
            <person name="Vinetz J.M."/>
            <person name="Sutton G.G."/>
            <person name="Nierman W.C."/>
            <person name="Fouts D.E."/>
        </authorList>
    </citation>
    <scope>NUCLEOTIDE SEQUENCE [LARGE SCALE GENOMIC DNA]</scope>
    <source>
        <strain evidence="2">5399</strain>
    </source>
</reference>
<evidence type="ECO:0000313" key="2">
    <source>
        <dbReference type="EMBL" id="EQA45461.1"/>
    </source>
</evidence>
<evidence type="ECO:0000313" key="3">
    <source>
        <dbReference type="Proteomes" id="UP000015454"/>
    </source>
</evidence>
<dbReference type="OrthoDB" id="1551406at2"/>
<keyword evidence="3" id="KW-1185">Reference proteome</keyword>
<organism evidence="2 3">
    <name type="scientific">Leptospira broomii serovar Hurstbridge str. 5399</name>
    <dbReference type="NCBI Taxonomy" id="1049789"/>
    <lineage>
        <taxon>Bacteria</taxon>
        <taxon>Pseudomonadati</taxon>
        <taxon>Spirochaetota</taxon>
        <taxon>Spirochaetia</taxon>
        <taxon>Leptospirales</taxon>
        <taxon>Leptospiraceae</taxon>
        <taxon>Leptospira</taxon>
    </lineage>
</organism>
<dbReference type="EMBL" id="AHMO02000008">
    <property type="protein sequence ID" value="EQA45461.1"/>
    <property type="molecule type" value="Genomic_DNA"/>
</dbReference>
<gene>
    <name evidence="2" type="ORF">LEP1GSC050_4152</name>
</gene>
<evidence type="ECO:0000256" key="1">
    <source>
        <dbReference type="SAM" id="MobiDB-lite"/>
    </source>
</evidence>
<dbReference type="STRING" id="1049789.LEP1GSC050_4152"/>
<dbReference type="RefSeq" id="WP_010568749.1">
    <property type="nucleotide sequence ID" value="NZ_AHMO02000008.1"/>
</dbReference>
<feature type="compositionally biased region" description="Basic and acidic residues" evidence="1">
    <location>
        <begin position="28"/>
        <end position="49"/>
    </location>
</feature>
<sequence length="63" mass="7058">MAVQELRDKHNKLLGKIKELSGGKLELRDSHNSLKGTYDPKRNETRDARNSLVGKGNLLTSLL</sequence>
<protein>
    <submittedName>
        <fullName evidence="2">Uncharacterized protein</fullName>
    </submittedName>
</protein>
<comment type="caution">
    <text evidence="2">The sequence shown here is derived from an EMBL/GenBank/DDBJ whole genome shotgun (WGS) entry which is preliminary data.</text>
</comment>
<dbReference type="Proteomes" id="UP000015454">
    <property type="component" value="Unassembled WGS sequence"/>
</dbReference>
<feature type="region of interest" description="Disordered" evidence="1">
    <location>
        <begin position="28"/>
        <end position="52"/>
    </location>
</feature>